<accession>A0A3B1DG64</accession>
<dbReference type="InterPro" id="IPR008969">
    <property type="entry name" value="CarboxyPept-like_regulatory"/>
</dbReference>
<name>A0A3B1DG64_9ZZZZ</name>
<gene>
    <name evidence="2" type="ORF">MNBD_UNCLBAC01-2134</name>
</gene>
<keyword evidence="1" id="KW-0812">Transmembrane</keyword>
<dbReference type="SUPFAM" id="SSF49464">
    <property type="entry name" value="Carboxypeptidase regulatory domain-like"/>
    <property type="match status" value="1"/>
</dbReference>
<reference evidence="2" key="1">
    <citation type="submission" date="2018-06" db="EMBL/GenBank/DDBJ databases">
        <authorList>
            <person name="Zhirakovskaya E."/>
        </authorList>
    </citation>
    <scope>NUCLEOTIDE SEQUENCE</scope>
</reference>
<proteinExistence type="predicted"/>
<organism evidence="2">
    <name type="scientific">hydrothermal vent metagenome</name>
    <dbReference type="NCBI Taxonomy" id="652676"/>
    <lineage>
        <taxon>unclassified sequences</taxon>
        <taxon>metagenomes</taxon>
        <taxon>ecological metagenomes</taxon>
    </lineage>
</organism>
<dbReference type="InterPro" id="IPR012902">
    <property type="entry name" value="N_methyl_site"/>
</dbReference>
<dbReference type="EMBL" id="UOGJ01000021">
    <property type="protein sequence ID" value="VAX34978.1"/>
    <property type="molecule type" value="Genomic_DNA"/>
</dbReference>
<evidence type="ECO:0008006" key="3">
    <source>
        <dbReference type="Google" id="ProtNLM"/>
    </source>
</evidence>
<dbReference type="Gene3D" id="2.60.40.1120">
    <property type="entry name" value="Carboxypeptidase-like, regulatory domain"/>
    <property type="match status" value="1"/>
</dbReference>
<evidence type="ECO:0000256" key="1">
    <source>
        <dbReference type="SAM" id="Phobius"/>
    </source>
</evidence>
<feature type="non-terminal residue" evidence="2">
    <location>
        <position position="511"/>
    </location>
</feature>
<keyword evidence="1" id="KW-0472">Membrane</keyword>
<protein>
    <recommendedName>
        <fullName evidence="3">Prepilin-type N-terminal cleavage/methylation domain-containing protein</fullName>
    </recommendedName>
</protein>
<sequence>MGIMKKLISKKGFTLLETIVSGIIIAIVSATAFFSVVSLRKVDDITLNRVAAVNLIRLSQEEVRRIGQTKFNDLGNGTCNFNNGNICGFKDIATIFPGFTRTLTVVNEAGDAELKRILINVSWTESGRAQELNSVILFSRPPNPLPGNLIGLVTNSDSGDRIDGVQITLSDLAGTGLTYLAGSKKDVIPREDGLITNYTFFDGSFKIKPGSYFLTATHSGFQNYPDGAPVIVTITSNSELPPFDFQMDPNPDDGNIIVQFFSGGNPVFVNNNSNVFLYDDSSERERLRNRNIFNFTIPFTDLNPQSFTVKTEYLYRSGFVGDFNCNQPQTHDARGWSSAVIGPPPASCTNPWNGNAATDRLTVTSGATVTENAVVVPVPTATVQGRVEDQNGMPIANARIYARYPNNRNYTFSGGILFTTEANGEYSVTVPAAQAMFEDSLGNYVRIWARAQVPITRCCEEASMVWRDSSRSDPLQRVGPLYEGNVLSKDLVIDTTPIVRDCGDAHGTVRE</sequence>
<evidence type="ECO:0000313" key="2">
    <source>
        <dbReference type="EMBL" id="VAX34978.1"/>
    </source>
</evidence>
<feature type="transmembrane region" description="Helical" evidence="1">
    <location>
        <begin position="12"/>
        <end position="37"/>
    </location>
</feature>
<dbReference type="PROSITE" id="PS00409">
    <property type="entry name" value="PROKAR_NTER_METHYL"/>
    <property type="match status" value="1"/>
</dbReference>
<keyword evidence="1" id="KW-1133">Transmembrane helix</keyword>
<dbReference type="AlphaFoldDB" id="A0A3B1DG64"/>